<dbReference type="Gene3D" id="2.60.220.50">
    <property type="match status" value="1"/>
</dbReference>
<dbReference type="Proteomes" id="UP001501920">
    <property type="component" value="Chromosome 12"/>
</dbReference>
<organism evidence="9 10">
    <name type="scientific">Pygocentrus nattereri</name>
    <name type="common">Red-bellied piranha</name>
    <dbReference type="NCBI Taxonomy" id="42514"/>
    <lineage>
        <taxon>Eukaryota</taxon>
        <taxon>Metazoa</taxon>
        <taxon>Chordata</taxon>
        <taxon>Craniata</taxon>
        <taxon>Vertebrata</taxon>
        <taxon>Euteleostomi</taxon>
        <taxon>Actinopterygii</taxon>
        <taxon>Neopterygii</taxon>
        <taxon>Teleostei</taxon>
        <taxon>Ostariophysi</taxon>
        <taxon>Characiformes</taxon>
        <taxon>Characoidei</taxon>
        <taxon>Pygocentrus</taxon>
    </lineage>
</organism>
<dbReference type="AlphaFoldDB" id="A0A3B4DWC8"/>
<dbReference type="PROSITE" id="PS50221">
    <property type="entry name" value="GAIN_B"/>
    <property type="match status" value="1"/>
</dbReference>
<reference evidence="9 10" key="1">
    <citation type="submission" date="2020-10" db="EMBL/GenBank/DDBJ databases">
        <title>Pygocentrus nattereri (red-bellied piranha) genome, fPygNat1, primary haplotype.</title>
        <authorList>
            <person name="Myers G."/>
            <person name="Meyer A."/>
            <person name="Karagic N."/>
            <person name="Pippel M."/>
            <person name="Winkler S."/>
            <person name="Tracey A."/>
            <person name="Wood J."/>
            <person name="Formenti G."/>
            <person name="Howe K."/>
            <person name="Fedrigo O."/>
            <person name="Jarvis E.D."/>
        </authorList>
    </citation>
    <scope>NUCLEOTIDE SEQUENCE [LARGE SCALE GENOMIC DNA]</scope>
</reference>
<dbReference type="InterPro" id="IPR000203">
    <property type="entry name" value="GPS"/>
</dbReference>
<dbReference type="GeneTree" id="ENSGT00940000163334"/>
<proteinExistence type="predicted"/>
<dbReference type="Pfam" id="PF00002">
    <property type="entry name" value="7tm_2"/>
    <property type="match status" value="1"/>
</dbReference>
<keyword evidence="4 6" id="KW-0472">Membrane</keyword>
<evidence type="ECO:0000256" key="4">
    <source>
        <dbReference type="ARBA" id="ARBA00023136"/>
    </source>
</evidence>
<evidence type="ECO:0000313" key="9">
    <source>
        <dbReference type="Ensembl" id="ENSPNAP00000027783.1"/>
    </source>
</evidence>
<feature type="domain" description="G-protein coupled receptors family 2 profile 2" evidence="8">
    <location>
        <begin position="202"/>
        <end position="344"/>
    </location>
</feature>
<dbReference type="PANTHER" id="PTHR12011:SF469">
    <property type="entry name" value="ADHESION G PROTEIN-COUPLED RECEPTOR E1-RELATED"/>
    <property type="match status" value="1"/>
</dbReference>
<name>A0A3B4DWC8_PYGNA</name>
<keyword evidence="3 6" id="KW-1133">Transmembrane helix</keyword>
<feature type="transmembrane region" description="Helical" evidence="6">
    <location>
        <begin position="316"/>
        <end position="336"/>
    </location>
</feature>
<dbReference type="InterPro" id="IPR017981">
    <property type="entry name" value="GPCR_2-like_7TM"/>
</dbReference>
<keyword evidence="2 6" id="KW-0812">Transmembrane</keyword>
<dbReference type="GO" id="GO:0007189">
    <property type="term" value="P:adenylate cyclase-activating G protein-coupled receptor signaling pathway"/>
    <property type="evidence" value="ECO:0007669"/>
    <property type="project" value="TreeGrafter"/>
</dbReference>
<evidence type="ECO:0000256" key="2">
    <source>
        <dbReference type="ARBA" id="ARBA00022692"/>
    </source>
</evidence>
<dbReference type="InterPro" id="IPR000832">
    <property type="entry name" value="GPCR_2_secretin-like"/>
</dbReference>
<keyword evidence="10" id="KW-1185">Reference proteome</keyword>
<reference evidence="9" key="3">
    <citation type="submission" date="2025-09" db="UniProtKB">
        <authorList>
            <consortium name="Ensembl"/>
        </authorList>
    </citation>
    <scope>IDENTIFICATION</scope>
</reference>
<evidence type="ECO:0000259" key="8">
    <source>
        <dbReference type="PROSITE" id="PS50261"/>
    </source>
</evidence>
<evidence type="ECO:0000256" key="1">
    <source>
        <dbReference type="ARBA" id="ARBA00004141"/>
    </source>
</evidence>
<feature type="transmembrane region" description="Helical" evidence="6">
    <location>
        <begin position="239"/>
        <end position="259"/>
    </location>
</feature>
<dbReference type="PANTHER" id="PTHR12011">
    <property type="entry name" value="ADHESION G-PROTEIN COUPLED RECEPTOR"/>
    <property type="match status" value="1"/>
</dbReference>
<evidence type="ECO:0000256" key="6">
    <source>
        <dbReference type="SAM" id="Phobius"/>
    </source>
</evidence>
<dbReference type="InterPro" id="IPR057244">
    <property type="entry name" value="GAIN_B"/>
</dbReference>
<dbReference type="InterPro" id="IPR046338">
    <property type="entry name" value="GAIN_dom_sf"/>
</dbReference>
<dbReference type="PROSITE" id="PS50261">
    <property type="entry name" value="G_PROTEIN_RECEP_F2_4"/>
    <property type="match status" value="1"/>
</dbReference>
<dbReference type="GO" id="GO:0004930">
    <property type="term" value="F:G protein-coupled receptor activity"/>
    <property type="evidence" value="ECO:0007669"/>
    <property type="project" value="InterPro"/>
</dbReference>
<evidence type="ECO:0000313" key="10">
    <source>
        <dbReference type="Proteomes" id="UP001501920"/>
    </source>
</evidence>
<dbReference type="GO" id="GO:0007166">
    <property type="term" value="P:cell surface receptor signaling pathway"/>
    <property type="evidence" value="ECO:0007669"/>
    <property type="project" value="InterPro"/>
</dbReference>
<dbReference type="Ensembl" id="ENSPNAT00000001669.2">
    <property type="protein sequence ID" value="ENSPNAP00000027783.1"/>
    <property type="gene ID" value="ENSPNAG00000002702.2"/>
</dbReference>
<evidence type="ECO:0000259" key="7">
    <source>
        <dbReference type="PROSITE" id="PS50221"/>
    </source>
</evidence>
<protein>
    <submittedName>
        <fullName evidence="9">Uncharacterized protein</fullName>
    </submittedName>
</protein>
<dbReference type="OMA" id="FERHNIT"/>
<keyword evidence="5" id="KW-1015">Disulfide bond</keyword>
<feature type="transmembrane region" description="Helical" evidence="6">
    <location>
        <begin position="271"/>
        <end position="296"/>
    </location>
</feature>
<feature type="transmembrane region" description="Helical" evidence="6">
    <location>
        <begin position="205"/>
        <end position="227"/>
    </location>
</feature>
<dbReference type="SMART" id="SM00303">
    <property type="entry name" value="GPS"/>
    <property type="match status" value="1"/>
</dbReference>
<sequence>MNSVQNVAIGNQVLNRTEILVSTLVNRQQDNYSVFSFSVQGLEVQVFAVGLNASLNNTPQLSINNAQMNIDLIQISVNSNGSAAVAFMSYTNLSSVLKPSLFSTTNNAAKTMMSTVISATLPRTTNQQLDTPVNFTLKHIAEIDPSGRLHCVYWDNTQWTVDGCDLLQTNSSHSVCSCVHLSTFALIMQTNAPSDDKSDPVVEHIIMVAVAVGLVFLSLALLTFAVYRQNLRVTNTAQINLCISLLLAHLLFLLTQKFIHYIRPQQLLCAVLAGVLHFLFLSAFVWMFIEAVLLFISVKNLTTIRSKVKESLQGKWVVVIGYAVPLAVVFMSAGLAPNGYGSEK</sequence>
<dbReference type="GO" id="GO:0005886">
    <property type="term" value="C:plasma membrane"/>
    <property type="evidence" value="ECO:0007669"/>
    <property type="project" value="TreeGrafter"/>
</dbReference>
<accession>A0A3B4DWC8</accession>
<feature type="domain" description="GAIN-B" evidence="7">
    <location>
        <begin position="33"/>
        <end position="194"/>
    </location>
</feature>
<dbReference type="Gene3D" id="1.20.1070.10">
    <property type="entry name" value="Rhodopsin 7-helix transmembrane proteins"/>
    <property type="match status" value="1"/>
</dbReference>
<reference evidence="9" key="2">
    <citation type="submission" date="2025-08" db="UniProtKB">
        <authorList>
            <consortium name="Ensembl"/>
        </authorList>
    </citation>
    <scope>IDENTIFICATION</scope>
</reference>
<comment type="subcellular location">
    <subcellularLocation>
        <location evidence="1">Membrane</location>
        <topology evidence="1">Multi-pass membrane protein</topology>
    </subcellularLocation>
</comment>
<dbReference type="Pfam" id="PF01825">
    <property type="entry name" value="GPS"/>
    <property type="match status" value="1"/>
</dbReference>
<evidence type="ECO:0000256" key="5">
    <source>
        <dbReference type="ARBA" id="ARBA00023157"/>
    </source>
</evidence>
<evidence type="ECO:0000256" key="3">
    <source>
        <dbReference type="ARBA" id="ARBA00022989"/>
    </source>
</evidence>